<dbReference type="Pfam" id="PF04601">
    <property type="entry name" value="DUF569"/>
    <property type="match status" value="1"/>
</dbReference>
<dbReference type="AlphaFoldDB" id="A0A835F7X3"/>
<comment type="caution">
    <text evidence="3">The sequence shown here is derived from an EMBL/GenBank/DDBJ whole genome shotgun (WGS) entry which is preliminary data.</text>
</comment>
<evidence type="ECO:0000313" key="3">
    <source>
        <dbReference type="EMBL" id="KAF8730889.1"/>
    </source>
</evidence>
<reference evidence="3" key="1">
    <citation type="submission" date="2020-07" db="EMBL/GenBank/DDBJ databases">
        <title>Genome sequence and genetic diversity analysis of an under-domesticated orphan crop, white fonio (Digitaria exilis).</title>
        <authorList>
            <person name="Bennetzen J.L."/>
            <person name="Chen S."/>
            <person name="Ma X."/>
            <person name="Wang X."/>
            <person name="Yssel A.E.J."/>
            <person name="Chaluvadi S.R."/>
            <person name="Johnson M."/>
            <person name="Gangashetty P."/>
            <person name="Hamidou F."/>
            <person name="Sanogo M.D."/>
            <person name="Zwaenepoel A."/>
            <person name="Wallace J."/>
            <person name="Van De Peer Y."/>
            <person name="Van Deynze A."/>
        </authorList>
    </citation>
    <scope>NUCLEOTIDE SEQUENCE</scope>
    <source>
        <tissue evidence="3">Leaves</tissue>
    </source>
</reference>
<evidence type="ECO:0000259" key="2">
    <source>
        <dbReference type="Pfam" id="PF04601"/>
    </source>
</evidence>
<dbReference type="CDD" id="cd23340">
    <property type="entry name" value="beta-trefoil_FSCN_ACP-like"/>
    <property type="match status" value="1"/>
</dbReference>
<dbReference type="PANTHER" id="PTHR31205:SF3">
    <property type="entry name" value="OS06G0161100 PROTEIN"/>
    <property type="match status" value="1"/>
</dbReference>
<evidence type="ECO:0000313" key="4">
    <source>
        <dbReference type="Proteomes" id="UP000636709"/>
    </source>
</evidence>
<feature type="domain" description="DUF569" evidence="2">
    <location>
        <begin position="75"/>
        <end position="179"/>
    </location>
</feature>
<accession>A0A835F7X3</accession>
<name>A0A835F7X3_9POAL</name>
<gene>
    <name evidence="3" type="ORF">HU200_016761</name>
</gene>
<organism evidence="3 4">
    <name type="scientific">Digitaria exilis</name>
    <dbReference type="NCBI Taxonomy" id="1010633"/>
    <lineage>
        <taxon>Eukaryota</taxon>
        <taxon>Viridiplantae</taxon>
        <taxon>Streptophyta</taxon>
        <taxon>Embryophyta</taxon>
        <taxon>Tracheophyta</taxon>
        <taxon>Spermatophyta</taxon>
        <taxon>Magnoliopsida</taxon>
        <taxon>Liliopsida</taxon>
        <taxon>Poales</taxon>
        <taxon>Poaceae</taxon>
        <taxon>PACMAD clade</taxon>
        <taxon>Panicoideae</taxon>
        <taxon>Panicodae</taxon>
        <taxon>Paniceae</taxon>
        <taxon>Anthephorinae</taxon>
        <taxon>Digitaria</taxon>
    </lineage>
</organism>
<dbReference type="InterPro" id="IPR007679">
    <property type="entry name" value="DUF569"/>
</dbReference>
<protein>
    <recommendedName>
        <fullName evidence="2">DUF569 domain-containing protein</fullName>
    </recommendedName>
</protein>
<feature type="compositionally biased region" description="Low complexity" evidence="1">
    <location>
        <begin position="428"/>
        <end position="454"/>
    </location>
</feature>
<feature type="region of interest" description="Disordered" evidence="1">
    <location>
        <begin position="428"/>
        <end position="465"/>
    </location>
</feature>
<evidence type="ECO:0000256" key="1">
    <source>
        <dbReference type="SAM" id="MobiDB-lite"/>
    </source>
</evidence>
<keyword evidence="4" id="KW-1185">Reference proteome</keyword>
<dbReference type="Proteomes" id="UP000636709">
    <property type="component" value="Unassembled WGS sequence"/>
</dbReference>
<proteinExistence type="predicted"/>
<sequence length="465" mass="51117">MEWLPSAYEETKDIAATREGVPHFGRLQISAAARIPTKIVTVTDAQHLPSAAAPRRPHRLVLAPSAALPASPTSMEQFEDGLHVRLRSRMYGTYLRADEDGEGVSLHPDGASLRTVWGVHLLVRDGVTCDLLCLHNAAYGKYIAASGKPLRLGLGPRGYGVALRNYDHMEEYTVRWMAVPSASAGHILLRSMYGGGKLRVHCGYLNNFSVYLDNCNEANAAPMEDWKVEAVPLEELPTLLRPQPQLIPAQLSPFFPSPRRPIFLLLAQPASSLLLSSLSDAWAPHVILPLLSHYSLSVSLNRGPQLRTQFESGYCTMRRLPLDVRATQGLPVSRPIFEPPHPLTALLPCLPPRVAPPPGHRRSRAAAAVLSIRRHGASSGKIDVEEHPICLFLSSFRRRRSSSPARPPPFVSAPGENINEFLSSSSLFSPTSLSFPLPESPPSRAAQSSRPAPQLKRRRRSRPVR</sequence>
<dbReference type="EMBL" id="JACEFO010001613">
    <property type="protein sequence ID" value="KAF8730889.1"/>
    <property type="molecule type" value="Genomic_DNA"/>
</dbReference>
<feature type="compositionally biased region" description="Basic residues" evidence="1">
    <location>
        <begin position="455"/>
        <end position="465"/>
    </location>
</feature>
<dbReference type="PANTHER" id="PTHR31205">
    <property type="entry name" value="ACTIN CROSS-LINKING PROTEIN (DUF569)"/>
    <property type="match status" value="1"/>
</dbReference>